<evidence type="ECO:0000313" key="8">
    <source>
        <dbReference type="EMBL" id="CAL4122483.1"/>
    </source>
</evidence>
<reference evidence="8 9" key="1">
    <citation type="submission" date="2024-05" db="EMBL/GenBank/DDBJ databases">
        <authorList>
            <person name="Wallberg A."/>
        </authorList>
    </citation>
    <scope>NUCLEOTIDE SEQUENCE [LARGE SCALE GENOMIC DNA]</scope>
</reference>
<comment type="caution">
    <text evidence="8">The sequence shown here is derived from an EMBL/GenBank/DDBJ whole genome shotgun (WGS) entry which is preliminary data.</text>
</comment>
<feature type="compositionally biased region" description="Acidic residues" evidence="6">
    <location>
        <begin position="1"/>
        <end position="10"/>
    </location>
</feature>
<dbReference type="InterPro" id="IPR036236">
    <property type="entry name" value="Znf_C2H2_sf"/>
</dbReference>
<keyword evidence="4" id="KW-0862">Zinc</keyword>
<feature type="domain" description="C2H2-type" evidence="7">
    <location>
        <begin position="914"/>
        <end position="942"/>
    </location>
</feature>
<dbReference type="GO" id="GO:0000981">
    <property type="term" value="F:DNA-binding transcription factor activity, RNA polymerase II-specific"/>
    <property type="evidence" value="ECO:0007669"/>
    <property type="project" value="TreeGrafter"/>
</dbReference>
<feature type="domain" description="C2H2-type" evidence="7">
    <location>
        <begin position="782"/>
        <end position="810"/>
    </location>
</feature>
<organism evidence="8 9">
    <name type="scientific">Meganyctiphanes norvegica</name>
    <name type="common">Northern krill</name>
    <name type="synonym">Thysanopoda norvegica</name>
    <dbReference type="NCBI Taxonomy" id="48144"/>
    <lineage>
        <taxon>Eukaryota</taxon>
        <taxon>Metazoa</taxon>
        <taxon>Ecdysozoa</taxon>
        <taxon>Arthropoda</taxon>
        <taxon>Crustacea</taxon>
        <taxon>Multicrustacea</taxon>
        <taxon>Malacostraca</taxon>
        <taxon>Eumalacostraca</taxon>
        <taxon>Eucarida</taxon>
        <taxon>Euphausiacea</taxon>
        <taxon>Euphausiidae</taxon>
        <taxon>Meganyctiphanes</taxon>
    </lineage>
</organism>
<evidence type="ECO:0000256" key="2">
    <source>
        <dbReference type="ARBA" id="ARBA00022737"/>
    </source>
</evidence>
<dbReference type="GO" id="GO:0008270">
    <property type="term" value="F:zinc ion binding"/>
    <property type="evidence" value="ECO:0007669"/>
    <property type="project" value="UniProtKB-KW"/>
</dbReference>
<keyword evidence="2" id="KW-0677">Repeat</keyword>
<evidence type="ECO:0000259" key="7">
    <source>
        <dbReference type="PROSITE" id="PS50157"/>
    </source>
</evidence>
<feature type="domain" description="C2H2-type" evidence="7">
    <location>
        <begin position="609"/>
        <end position="631"/>
    </location>
</feature>
<evidence type="ECO:0000313" key="9">
    <source>
        <dbReference type="Proteomes" id="UP001497623"/>
    </source>
</evidence>
<feature type="region of interest" description="Disordered" evidence="6">
    <location>
        <begin position="294"/>
        <end position="341"/>
    </location>
</feature>
<dbReference type="EMBL" id="CAXKWB010020243">
    <property type="protein sequence ID" value="CAL4122483.1"/>
    <property type="molecule type" value="Genomic_DNA"/>
</dbReference>
<dbReference type="GO" id="GO:0005634">
    <property type="term" value="C:nucleus"/>
    <property type="evidence" value="ECO:0007669"/>
    <property type="project" value="TreeGrafter"/>
</dbReference>
<keyword evidence="1" id="KW-0479">Metal-binding</keyword>
<feature type="domain" description="C2H2-type" evidence="7">
    <location>
        <begin position="581"/>
        <end position="608"/>
    </location>
</feature>
<feature type="compositionally biased region" description="Basic and acidic residues" evidence="6">
    <location>
        <begin position="23"/>
        <end position="36"/>
    </location>
</feature>
<dbReference type="PROSITE" id="PS00028">
    <property type="entry name" value="ZINC_FINGER_C2H2_1"/>
    <property type="match status" value="6"/>
</dbReference>
<dbReference type="Gene3D" id="3.30.160.60">
    <property type="entry name" value="Classic Zinc Finger"/>
    <property type="match status" value="5"/>
</dbReference>
<evidence type="ECO:0000256" key="5">
    <source>
        <dbReference type="PROSITE-ProRule" id="PRU00042"/>
    </source>
</evidence>
<dbReference type="SUPFAM" id="SSF57667">
    <property type="entry name" value="beta-beta-alpha zinc fingers"/>
    <property type="match status" value="3"/>
</dbReference>
<evidence type="ECO:0000256" key="4">
    <source>
        <dbReference type="ARBA" id="ARBA00022833"/>
    </source>
</evidence>
<evidence type="ECO:0000256" key="1">
    <source>
        <dbReference type="ARBA" id="ARBA00022723"/>
    </source>
</evidence>
<dbReference type="GO" id="GO:0000977">
    <property type="term" value="F:RNA polymerase II transcription regulatory region sequence-specific DNA binding"/>
    <property type="evidence" value="ECO:0007669"/>
    <property type="project" value="TreeGrafter"/>
</dbReference>
<dbReference type="PANTHER" id="PTHR24409:SF295">
    <property type="entry name" value="AZ2-RELATED"/>
    <property type="match status" value="1"/>
</dbReference>
<gene>
    <name evidence="8" type="ORF">MNOR_LOCUS23205</name>
</gene>
<dbReference type="Pfam" id="PF00096">
    <property type="entry name" value="zf-C2H2"/>
    <property type="match status" value="2"/>
</dbReference>
<proteinExistence type="predicted"/>
<name>A0AAV2REV4_MEGNR</name>
<feature type="domain" description="C2H2-type" evidence="7">
    <location>
        <begin position="966"/>
        <end position="990"/>
    </location>
</feature>
<dbReference type="PANTHER" id="PTHR24409">
    <property type="entry name" value="ZINC FINGER PROTEIN 142"/>
    <property type="match status" value="1"/>
</dbReference>
<feature type="domain" description="C2H2-type" evidence="7">
    <location>
        <begin position="637"/>
        <end position="659"/>
    </location>
</feature>
<dbReference type="AlphaFoldDB" id="A0AAV2REV4"/>
<dbReference type="Proteomes" id="UP001497623">
    <property type="component" value="Unassembled WGS sequence"/>
</dbReference>
<dbReference type="PROSITE" id="PS50157">
    <property type="entry name" value="ZINC_FINGER_C2H2_2"/>
    <property type="match status" value="8"/>
</dbReference>
<protein>
    <recommendedName>
        <fullName evidence="7">C2H2-type domain-containing protein</fullName>
    </recommendedName>
</protein>
<feature type="region of interest" description="Disordered" evidence="6">
    <location>
        <begin position="1"/>
        <end position="44"/>
    </location>
</feature>
<dbReference type="InterPro" id="IPR013087">
    <property type="entry name" value="Znf_C2H2_type"/>
</dbReference>
<keyword evidence="9" id="KW-1185">Reference proteome</keyword>
<accession>A0AAV2REV4</accession>
<feature type="domain" description="C2H2-type" evidence="7">
    <location>
        <begin position="522"/>
        <end position="550"/>
    </location>
</feature>
<sequence length="1000" mass="113229">AQDPLEESDDLGDRADSAIGGSLERKDEISGIRLSDEDTDDADDDSLAQMLGISLKSDYMSEEIIELGPTDNSDNLIIQRRQMKNVQEAAQHTRQVIEVKENHPPPCYINPQVDDPDAIVVKFNNELVLALDKKVPQASIQSHQPRKQRGASRRAVAKTYIEVPDPAKFALDYCNALSQTHNKYNMQIVSMAEEPVVKSKRGRKKFIGSRGSAIKRMTKGSAIFRGGGKSSKLFTDDMTDEEVDDPFDSYIDAPLLSDDELEEASAIVPPVKKTRSGRTVKVKKEDGTFSYYDMSSHGDAAEETESTILEESLPDKREQPVKYKRGRKRKNIDDEDDDPTFDLSKFNIRNIKSEKTVTDCVTKEMKGVKLKKETDQDVTDSTEKFLDFERSYQDMPDLGITNEIMENEPEDCTNIVVDEETGRSRVVTPPKMIDKIFDLGTPEHNKNLETLLDLNTPDSKNNKNLHKEESILLENVKVIDPSSDITGDSNGEISFHVSSRDNGKYNDDDFREETGSSTENFHECNVCGKQYQTRINLHAHFKKYHQDTEWMKFKCATCGRNFGFLSALERHMKEHNPNQKFCCEQCGKVFKSLVNLKNHIPLHTKDEVYECPYCPKQYYVKHSYDKHVKTHIVAPKFHCAICNKHFIEKKHFESHLVRHQTGGNLGRSKDFRCNNCGDMKSPSDLSIVGELDSGHHKTCLICGKGLYKKYMIENIGFTQAPPKEERQREQCKICGKWVLNLSRHVRYTHLENEYVPCDICNMVVTKNSLPAHKNRKHAAMPVTCDHCDRTFKNIMCLQEHMAKVRRREDPSKNVCKFCKVVVSLDKWKEHMAKHNKKCSDCGASDFPTQEEFLSHLESCQRCSNCGQSTFASRQEFLSHIEMCSSGIDIITSSLDSPSEQEVVTSIFAIVDENLCCQNCGDLFADEESLANHIMLEHPEDEALSGVELSVVSASSAAELLDSGILYACPADSCGGILTSEQQLKEHMQEHHQTIHSLELG</sequence>
<dbReference type="SMART" id="SM00355">
    <property type="entry name" value="ZnF_C2H2"/>
    <property type="match status" value="12"/>
</dbReference>
<evidence type="ECO:0000256" key="6">
    <source>
        <dbReference type="SAM" id="MobiDB-lite"/>
    </source>
</evidence>
<feature type="non-terminal residue" evidence="8">
    <location>
        <position position="1"/>
    </location>
</feature>
<feature type="domain" description="C2H2-type" evidence="7">
    <location>
        <begin position="553"/>
        <end position="580"/>
    </location>
</feature>
<evidence type="ECO:0000256" key="3">
    <source>
        <dbReference type="ARBA" id="ARBA00022771"/>
    </source>
</evidence>
<keyword evidence="3 5" id="KW-0863">Zinc-finger</keyword>